<evidence type="ECO:0008006" key="3">
    <source>
        <dbReference type="Google" id="ProtNLM"/>
    </source>
</evidence>
<accession>A0AAN7BMB5</accession>
<name>A0AAN7BMB5_9PEZI</name>
<gene>
    <name evidence="1" type="ORF">QBC38DRAFT_481617</name>
</gene>
<comment type="caution">
    <text evidence="1">The sequence shown here is derived from an EMBL/GenBank/DDBJ whole genome shotgun (WGS) entry which is preliminary data.</text>
</comment>
<proteinExistence type="predicted"/>
<reference evidence="1" key="2">
    <citation type="submission" date="2023-05" db="EMBL/GenBank/DDBJ databases">
        <authorList>
            <consortium name="Lawrence Berkeley National Laboratory"/>
            <person name="Steindorff A."/>
            <person name="Hensen N."/>
            <person name="Bonometti L."/>
            <person name="Westerberg I."/>
            <person name="Brannstrom I.O."/>
            <person name="Guillou S."/>
            <person name="Cros-Aarteil S."/>
            <person name="Calhoun S."/>
            <person name="Haridas S."/>
            <person name="Kuo A."/>
            <person name="Mondo S."/>
            <person name="Pangilinan J."/>
            <person name="Riley R."/>
            <person name="Labutti K."/>
            <person name="Andreopoulos B."/>
            <person name="Lipzen A."/>
            <person name="Chen C."/>
            <person name="Yanf M."/>
            <person name="Daum C."/>
            <person name="Ng V."/>
            <person name="Clum A."/>
            <person name="Ohm R."/>
            <person name="Martin F."/>
            <person name="Silar P."/>
            <person name="Natvig D."/>
            <person name="Lalanne C."/>
            <person name="Gautier V."/>
            <person name="Ament-Velasquez S.L."/>
            <person name="Kruys A."/>
            <person name="Hutchinson M.I."/>
            <person name="Powell A.J."/>
            <person name="Barry K."/>
            <person name="Miller A.N."/>
            <person name="Grigoriev I.V."/>
            <person name="Debuchy R."/>
            <person name="Gladieux P."/>
            <person name="Thoren M.H."/>
            <person name="Johannesson H."/>
        </authorList>
    </citation>
    <scope>NUCLEOTIDE SEQUENCE</scope>
    <source>
        <strain evidence="1">CBS 990.96</strain>
    </source>
</reference>
<dbReference type="EMBL" id="MU865355">
    <property type="protein sequence ID" value="KAK4226035.1"/>
    <property type="molecule type" value="Genomic_DNA"/>
</dbReference>
<protein>
    <recommendedName>
        <fullName evidence="3">HNH nuclease domain-containing protein</fullName>
    </recommendedName>
</protein>
<dbReference type="AlphaFoldDB" id="A0AAN7BMB5"/>
<dbReference type="Proteomes" id="UP001301958">
    <property type="component" value="Unassembled WGS sequence"/>
</dbReference>
<evidence type="ECO:0000313" key="2">
    <source>
        <dbReference type="Proteomes" id="UP001301958"/>
    </source>
</evidence>
<organism evidence="1 2">
    <name type="scientific">Podospora fimiseda</name>
    <dbReference type="NCBI Taxonomy" id="252190"/>
    <lineage>
        <taxon>Eukaryota</taxon>
        <taxon>Fungi</taxon>
        <taxon>Dikarya</taxon>
        <taxon>Ascomycota</taxon>
        <taxon>Pezizomycotina</taxon>
        <taxon>Sordariomycetes</taxon>
        <taxon>Sordariomycetidae</taxon>
        <taxon>Sordariales</taxon>
        <taxon>Podosporaceae</taxon>
        <taxon>Podospora</taxon>
    </lineage>
</organism>
<sequence length="312" mass="35279">MDKQQQQAPIELLTMNELEMRFYLITSIFRSVSYTKPITRLDAYGLLWMPIRTLQNTAIDVSQVILPLSVRIHLLEAIINIASEPLLLFFQPSAVSTSLVELESSPKEARTCAITNQSGDTVRPRHIFPIVDEDSHMDIRMPLGVDPGCFFSTEDIKYASSEFDKQLSEVQSAKWNIICIEDELCKCLRKPLFGLECLGVVSQSDHDIVRDRLKTVPPPHEDDDFWKEKVSWDDFFVLKGKVFQKELERLGKQGPGELETASGSRVFDGQTIEISLPSGDGVKMERMLQVQWRLVVLAALAGGCGDSRYLIQ</sequence>
<evidence type="ECO:0000313" key="1">
    <source>
        <dbReference type="EMBL" id="KAK4226035.1"/>
    </source>
</evidence>
<keyword evidence="2" id="KW-1185">Reference proteome</keyword>
<reference evidence="1" key="1">
    <citation type="journal article" date="2023" name="Mol. Phylogenet. Evol.">
        <title>Genome-scale phylogeny and comparative genomics of the fungal order Sordariales.</title>
        <authorList>
            <person name="Hensen N."/>
            <person name="Bonometti L."/>
            <person name="Westerberg I."/>
            <person name="Brannstrom I.O."/>
            <person name="Guillou S."/>
            <person name="Cros-Aarteil S."/>
            <person name="Calhoun S."/>
            <person name="Haridas S."/>
            <person name="Kuo A."/>
            <person name="Mondo S."/>
            <person name="Pangilinan J."/>
            <person name="Riley R."/>
            <person name="LaButti K."/>
            <person name="Andreopoulos B."/>
            <person name="Lipzen A."/>
            <person name="Chen C."/>
            <person name="Yan M."/>
            <person name="Daum C."/>
            <person name="Ng V."/>
            <person name="Clum A."/>
            <person name="Steindorff A."/>
            <person name="Ohm R.A."/>
            <person name="Martin F."/>
            <person name="Silar P."/>
            <person name="Natvig D.O."/>
            <person name="Lalanne C."/>
            <person name="Gautier V."/>
            <person name="Ament-Velasquez S.L."/>
            <person name="Kruys A."/>
            <person name="Hutchinson M.I."/>
            <person name="Powell A.J."/>
            <person name="Barry K."/>
            <person name="Miller A.N."/>
            <person name="Grigoriev I.V."/>
            <person name="Debuchy R."/>
            <person name="Gladieux P."/>
            <person name="Hiltunen Thoren M."/>
            <person name="Johannesson H."/>
        </authorList>
    </citation>
    <scope>NUCLEOTIDE SEQUENCE</scope>
    <source>
        <strain evidence="1">CBS 990.96</strain>
    </source>
</reference>